<dbReference type="AlphaFoldDB" id="A0A1F8EFF9"/>
<accession>A0A1F8EFF9</accession>
<evidence type="ECO:0000313" key="2">
    <source>
        <dbReference type="EMBL" id="OGM99592.1"/>
    </source>
</evidence>
<protein>
    <submittedName>
        <fullName evidence="2">Uncharacterized protein</fullName>
    </submittedName>
</protein>
<evidence type="ECO:0000313" key="3">
    <source>
        <dbReference type="Proteomes" id="UP000177594"/>
    </source>
</evidence>
<sequence>MDQQANLTQPEHLSYNPNHHIKVYVLIALVVATVLVAINGYLYFLRLSYLQQGLVAHQEGERKVQELQSQRQLEVPSDWKIYTNQDYNFQFTLNDNWSGYKATRWDCYLVIGLNDNTDEKIPCWTFEIPTSDYEWNTAIRPSREGYMEVMHLRLYTLSQWARALKQKPEIVIQQNENYVITYTESIDYPRSFDLKTLKIPEVISTFKFIDSIDTSTWKTYRNEEYGFEFKYPGGWEVTKEWG</sequence>
<comment type="caution">
    <text evidence="2">The sequence shown here is derived from an EMBL/GenBank/DDBJ whole genome shotgun (WGS) entry which is preliminary data.</text>
</comment>
<dbReference type="EMBL" id="MGIZ01000015">
    <property type="protein sequence ID" value="OGM99592.1"/>
    <property type="molecule type" value="Genomic_DNA"/>
</dbReference>
<proteinExistence type="predicted"/>
<gene>
    <name evidence="2" type="ORF">A2817_01880</name>
</gene>
<keyword evidence="1" id="KW-0812">Transmembrane</keyword>
<name>A0A1F8EFF9_9BACT</name>
<dbReference type="Proteomes" id="UP000177594">
    <property type="component" value="Unassembled WGS sequence"/>
</dbReference>
<evidence type="ECO:0000256" key="1">
    <source>
        <dbReference type="SAM" id="Phobius"/>
    </source>
</evidence>
<reference evidence="2 3" key="1">
    <citation type="journal article" date="2016" name="Nat. Commun.">
        <title>Thousands of microbial genomes shed light on interconnected biogeochemical processes in an aquifer system.</title>
        <authorList>
            <person name="Anantharaman K."/>
            <person name="Brown C.T."/>
            <person name="Hug L.A."/>
            <person name="Sharon I."/>
            <person name="Castelle C.J."/>
            <person name="Probst A.J."/>
            <person name="Thomas B.C."/>
            <person name="Singh A."/>
            <person name="Wilkins M.J."/>
            <person name="Karaoz U."/>
            <person name="Brodie E.L."/>
            <person name="Williams K.H."/>
            <person name="Hubbard S.S."/>
            <person name="Banfield J.F."/>
        </authorList>
    </citation>
    <scope>NUCLEOTIDE SEQUENCE [LARGE SCALE GENOMIC DNA]</scope>
</reference>
<feature type="transmembrane region" description="Helical" evidence="1">
    <location>
        <begin position="23"/>
        <end position="44"/>
    </location>
</feature>
<organism evidence="2 3">
    <name type="scientific">Candidatus Yanofskybacteria bacterium RIFCSPHIGHO2_01_FULL_39_8b</name>
    <dbReference type="NCBI Taxonomy" id="1802659"/>
    <lineage>
        <taxon>Bacteria</taxon>
        <taxon>Candidatus Yanofskyibacteriota</taxon>
    </lineage>
</organism>
<keyword evidence="1" id="KW-0472">Membrane</keyword>
<keyword evidence="1" id="KW-1133">Transmembrane helix</keyword>